<dbReference type="RefSeq" id="WP_074829578.1">
    <property type="nucleotide sequence ID" value="NZ_FOAT01000002.1"/>
</dbReference>
<dbReference type="InterPro" id="IPR007627">
    <property type="entry name" value="RNA_pol_sigma70_r2"/>
</dbReference>
<dbReference type="InterPro" id="IPR039425">
    <property type="entry name" value="RNA_pol_sigma-70-like"/>
</dbReference>
<dbReference type="SUPFAM" id="SSF88946">
    <property type="entry name" value="Sigma2 domain of RNA polymerase sigma factors"/>
    <property type="match status" value="1"/>
</dbReference>
<name>A0A1H7GS82_RUMAL</name>
<dbReference type="GO" id="GO:0003677">
    <property type="term" value="F:DNA binding"/>
    <property type="evidence" value="ECO:0007669"/>
    <property type="project" value="UniProtKB-KW"/>
</dbReference>
<dbReference type="InterPro" id="IPR013325">
    <property type="entry name" value="RNA_pol_sigma_r2"/>
</dbReference>
<keyword evidence="2" id="KW-0805">Transcription regulation</keyword>
<dbReference type="EMBL" id="FOAT01000002">
    <property type="protein sequence ID" value="SEK41043.1"/>
    <property type="molecule type" value="Genomic_DNA"/>
</dbReference>
<dbReference type="GO" id="GO:0006352">
    <property type="term" value="P:DNA-templated transcription initiation"/>
    <property type="evidence" value="ECO:0007669"/>
    <property type="project" value="InterPro"/>
</dbReference>
<dbReference type="InterPro" id="IPR014284">
    <property type="entry name" value="RNA_pol_sigma-70_dom"/>
</dbReference>
<evidence type="ECO:0000259" key="7">
    <source>
        <dbReference type="Pfam" id="PF08281"/>
    </source>
</evidence>
<gene>
    <name evidence="8" type="ORF">SAMN05216469_102246</name>
</gene>
<protein>
    <submittedName>
        <fullName evidence="8">RNA polymerase sigma-70 factor, ECF subfamily</fullName>
    </submittedName>
</protein>
<dbReference type="InterPro" id="IPR013249">
    <property type="entry name" value="RNA_pol_sigma70_r4_t2"/>
</dbReference>
<evidence type="ECO:0000313" key="8">
    <source>
        <dbReference type="EMBL" id="SEK41043.1"/>
    </source>
</evidence>
<dbReference type="Gene3D" id="1.10.1740.10">
    <property type="match status" value="1"/>
</dbReference>
<sequence>MDDNELIELYFARSEKAISGTADMYDLRLRKIAYRLLSNHSDTDECLSDTYFKVWNAIPPNRPKNLFAFCATVCRRTAINMIEKQAAQKRSATVVELTNEMEECIPASDTITENEDHLTELVNEFLETLDEEKRVVFVRRYCYYESAAEIAEKYGFTQSKVRVMMHRTRKKFKNFLAGKDVGS</sequence>
<dbReference type="SUPFAM" id="SSF88659">
    <property type="entry name" value="Sigma3 and sigma4 domains of RNA polymerase sigma factors"/>
    <property type="match status" value="1"/>
</dbReference>
<dbReference type="AlphaFoldDB" id="A0A1H7GS82"/>
<comment type="similarity">
    <text evidence="1">Belongs to the sigma-70 factor family. ECF subfamily.</text>
</comment>
<organism evidence="8 9">
    <name type="scientific">Ruminococcus albus</name>
    <dbReference type="NCBI Taxonomy" id="1264"/>
    <lineage>
        <taxon>Bacteria</taxon>
        <taxon>Bacillati</taxon>
        <taxon>Bacillota</taxon>
        <taxon>Clostridia</taxon>
        <taxon>Eubacteriales</taxon>
        <taxon>Oscillospiraceae</taxon>
        <taxon>Ruminococcus</taxon>
    </lineage>
</organism>
<evidence type="ECO:0000256" key="2">
    <source>
        <dbReference type="ARBA" id="ARBA00023015"/>
    </source>
</evidence>
<evidence type="ECO:0000256" key="1">
    <source>
        <dbReference type="ARBA" id="ARBA00010641"/>
    </source>
</evidence>
<keyword evidence="3" id="KW-0731">Sigma factor</keyword>
<reference evidence="8 9" key="1">
    <citation type="submission" date="2016-10" db="EMBL/GenBank/DDBJ databases">
        <authorList>
            <person name="de Groot N.N."/>
        </authorList>
    </citation>
    <scope>NUCLEOTIDE SEQUENCE [LARGE SCALE GENOMIC DNA]</scope>
    <source>
        <strain evidence="8 9">KH2T6</strain>
    </source>
</reference>
<evidence type="ECO:0000256" key="5">
    <source>
        <dbReference type="ARBA" id="ARBA00023163"/>
    </source>
</evidence>
<evidence type="ECO:0000313" key="9">
    <source>
        <dbReference type="Proteomes" id="UP000186015"/>
    </source>
</evidence>
<keyword evidence="4" id="KW-0238">DNA-binding</keyword>
<evidence type="ECO:0000256" key="4">
    <source>
        <dbReference type="ARBA" id="ARBA00023125"/>
    </source>
</evidence>
<dbReference type="PANTHER" id="PTHR43133:SF8">
    <property type="entry name" value="RNA POLYMERASE SIGMA FACTOR HI_1459-RELATED"/>
    <property type="match status" value="1"/>
</dbReference>
<keyword evidence="5" id="KW-0804">Transcription</keyword>
<dbReference type="GO" id="GO:0016987">
    <property type="term" value="F:sigma factor activity"/>
    <property type="evidence" value="ECO:0007669"/>
    <property type="project" value="UniProtKB-KW"/>
</dbReference>
<evidence type="ECO:0000256" key="3">
    <source>
        <dbReference type="ARBA" id="ARBA00023082"/>
    </source>
</evidence>
<dbReference type="Gene3D" id="1.10.10.10">
    <property type="entry name" value="Winged helix-like DNA-binding domain superfamily/Winged helix DNA-binding domain"/>
    <property type="match status" value="1"/>
</dbReference>
<dbReference type="OrthoDB" id="9808901at2"/>
<dbReference type="InterPro" id="IPR013324">
    <property type="entry name" value="RNA_pol_sigma_r3/r4-like"/>
</dbReference>
<evidence type="ECO:0000259" key="6">
    <source>
        <dbReference type="Pfam" id="PF04542"/>
    </source>
</evidence>
<feature type="domain" description="RNA polymerase sigma factor 70 region 4 type 2" evidence="7">
    <location>
        <begin position="122"/>
        <end position="171"/>
    </location>
</feature>
<dbReference type="InterPro" id="IPR036388">
    <property type="entry name" value="WH-like_DNA-bd_sf"/>
</dbReference>
<dbReference type="Pfam" id="PF04542">
    <property type="entry name" value="Sigma70_r2"/>
    <property type="match status" value="1"/>
</dbReference>
<dbReference type="Proteomes" id="UP000186015">
    <property type="component" value="Unassembled WGS sequence"/>
</dbReference>
<feature type="domain" description="RNA polymerase sigma-70 region 2" evidence="6">
    <location>
        <begin position="27"/>
        <end position="86"/>
    </location>
</feature>
<accession>A0A1H7GS82</accession>
<dbReference type="PANTHER" id="PTHR43133">
    <property type="entry name" value="RNA POLYMERASE ECF-TYPE SIGMA FACTO"/>
    <property type="match status" value="1"/>
</dbReference>
<dbReference type="NCBIfam" id="TIGR02937">
    <property type="entry name" value="sigma70-ECF"/>
    <property type="match status" value="1"/>
</dbReference>
<dbReference type="Pfam" id="PF08281">
    <property type="entry name" value="Sigma70_r4_2"/>
    <property type="match status" value="1"/>
</dbReference>
<proteinExistence type="inferred from homology"/>